<protein>
    <recommendedName>
        <fullName evidence="2">DUF218 domain-containing protein</fullName>
    </recommendedName>
</protein>
<dbReference type="CDD" id="cd06259">
    <property type="entry name" value="YdcF-like"/>
    <property type="match status" value="1"/>
</dbReference>
<gene>
    <name evidence="3" type="ORF">GCM10011450_14440</name>
</gene>
<dbReference type="EMBL" id="BMYS01000008">
    <property type="protein sequence ID" value="GGW85558.1"/>
    <property type="molecule type" value="Genomic_DNA"/>
</dbReference>
<dbReference type="Pfam" id="PF02698">
    <property type="entry name" value="DUF218"/>
    <property type="match status" value="1"/>
</dbReference>
<feature type="transmembrane region" description="Helical" evidence="1">
    <location>
        <begin position="42"/>
        <end position="62"/>
    </location>
</feature>
<dbReference type="Gene3D" id="3.40.50.620">
    <property type="entry name" value="HUPs"/>
    <property type="match status" value="1"/>
</dbReference>
<accession>A0A918MXU5</accession>
<dbReference type="PANTHER" id="PTHR30336">
    <property type="entry name" value="INNER MEMBRANE PROTEIN, PROBABLE PERMEASE"/>
    <property type="match status" value="1"/>
</dbReference>
<dbReference type="AlphaFoldDB" id="A0A918MXU5"/>
<organism evidence="3 4">
    <name type="scientific">Advenella faeciporci</name>
    <dbReference type="NCBI Taxonomy" id="797535"/>
    <lineage>
        <taxon>Bacteria</taxon>
        <taxon>Pseudomonadati</taxon>
        <taxon>Pseudomonadota</taxon>
        <taxon>Betaproteobacteria</taxon>
        <taxon>Burkholderiales</taxon>
        <taxon>Alcaligenaceae</taxon>
    </lineage>
</organism>
<proteinExistence type="predicted"/>
<feature type="domain" description="DUF218" evidence="2">
    <location>
        <begin position="80"/>
        <end position="240"/>
    </location>
</feature>
<reference evidence="3" key="2">
    <citation type="submission" date="2020-09" db="EMBL/GenBank/DDBJ databases">
        <authorList>
            <person name="Sun Q."/>
            <person name="Kim S."/>
        </authorList>
    </citation>
    <scope>NUCLEOTIDE SEQUENCE</scope>
    <source>
        <strain evidence="3">KCTC 23732</strain>
    </source>
</reference>
<keyword evidence="1" id="KW-0812">Transmembrane</keyword>
<dbReference type="RefSeq" id="WP_189384821.1">
    <property type="nucleotide sequence ID" value="NZ_BAABFY010000003.1"/>
</dbReference>
<dbReference type="InterPro" id="IPR003848">
    <property type="entry name" value="DUF218"/>
</dbReference>
<keyword evidence="1" id="KW-0472">Membrane</keyword>
<keyword evidence="4" id="KW-1185">Reference proteome</keyword>
<dbReference type="GO" id="GO:0000270">
    <property type="term" value="P:peptidoglycan metabolic process"/>
    <property type="evidence" value="ECO:0007669"/>
    <property type="project" value="TreeGrafter"/>
</dbReference>
<dbReference type="Proteomes" id="UP000608345">
    <property type="component" value="Unassembled WGS sequence"/>
</dbReference>
<dbReference type="GO" id="GO:0005886">
    <property type="term" value="C:plasma membrane"/>
    <property type="evidence" value="ECO:0007669"/>
    <property type="project" value="TreeGrafter"/>
</dbReference>
<sequence length="252" mass="27894">MSFFASKIISSTLLIPFNFIILFLMGWALLESRFKKWGRAVLLFGIVALTVASMPVVATALVKSLYDEPVLSLDQARQAQAIVVLGGGVNHDQPEFGGSSAASSTLERIRYAAYLHRETGLPIQVSGGGWPGEEPVAQVMQRELETLFHTPVRWVLPEPATTAEEARYSRDALGSEGINTILLVTNTVHMKRAKITFERAGFNVIAAPTVRPDYPPNFLKYIPRADALRISGSVLHEWIGMAWYWLQSRVVP</sequence>
<evidence type="ECO:0000256" key="1">
    <source>
        <dbReference type="SAM" id="Phobius"/>
    </source>
</evidence>
<evidence type="ECO:0000313" key="4">
    <source>
        <dbReference type="Proteomes" id="UP000608345"/>
    </source>
</evidence>
<evidence type="ECO:0000313" key="3">
    <source>
        <dbReference type="EMBL" id="GGW85558.1"/>
    </source>
</evidence>
<name>A0A918MXU5_9BURK</name>
<dbReference type="InterPro" id="IPR014729">
    <property type="entry name" value="Rossmann-like_a/b/a_fold"/>
</dbReference>
<dbReference type="GO" id="GO:0043164">
    <property type="term" value="P:Gram-negative-bacterium-type cell wall biogenesis"/>
    <property type="evidence" value="ECO:0007669"/>
    <property type="project" value="TreeGrafter"/>
</dbReference>
<dbReference type="PANTHER" id="PTHR30336:SF4">
    <property type="entry name" value="ENVELOPE BIOGENESIS FACTOR ELYC"/>
    <property type="match status" value="1"/>
</dbReference>
<reference evidence="3" key="1">
    <citation type="journal article" date="2014" name="Int. J. Syst. Evol. Microbiol.">
        <title>Complete genome sequence of Corynebacterium casei LMG S-19264T (=DSM 44701T), isolated from a smear-ripened cheese.</title>
        <authorList>
            <consortium name="US DOE Joint Genome Institute (JGI-PGF)"/>
            <person name="Walter F."/>
            <person name="Albersmeier A."/>
            <person name="Kalinowski J."/>
            <person name="Ruckert C."/>
        </authorList>
    </citation>
    <scope>NUCLEOTIDE SEQUENCE</scope>
    <source>
        <strain evidence="3">KCTC 23732</strain>
    </source>
</reference>
<comment type="caution">
    <text evidence="3">The sequence shown here is derived from an EMBL/GenBank/DDBJ whole genome shotgun (WGS) entry which is preliminary data.</text>
</comment>
<evidence type="ECO:0000259" key="2">
    <source>
        <dbReference type="Pfam" id="PF02698"/>
    </source>
</evidence>
<feature type="transmembrane region" description="Helical" evidence="1">
    <location>
        <begin position="12"/>
        <end position="30"/>
    </location>
</feature>
<keyword evidence="1" id="KW-1133">Transmembrane helix</keyword>
<dbReference type="InterPro" id="IPR051599">
    <property type="entry name" value="Cell_Envelope_Assoc"/>
</dbReference>